<proteinExistence type="predicted"/>
<reference evidence="1" key="1">
    <citation type="journal article" date="2022" name="bioRxiv">
        <title>Sequencing and chromosome-scale assembly of the giantPleurodeles waltlgenome.</title>
        <authorList>
            <person name="Brown T."/>
            <person name="Elewa A."/>
            <person name="Iarovenko S."/>
            <person name="Subramanian E."/>
            <person name="Araus A.J."/>
            <person name="Petzold A."/>
            <person name="Susuki M."/>
            <person name="Suzuki K.-i.T."/>
            <person name="Hayashi T."/>
            <person name="Toyoda A."/>
            <person name="Oliveira C."/>
            <person name="Osipova E."/>
            <person name="Leigh N.D."/>
            <person name="Simon A."/>
            <person name="Yun M.H."/>
        </authorList>
    </citation>
    <scope>NUCLEOTIDE SEQUENCE</scope>
    <source>
        <strain evidence="1">20211129_DDA</strain>
        <tissue evidence="1">Liver</tissue>
    </source>
</reference>
<organism evidence="1 2">
    <name type="scientific">Pleurodeles waltl</name>
    <name type="common">Iberian ribbed newt</name>
    <dbReference type="NCBI Taxonomy" id="8319"/>
    <lineage>
        <taxon>Eukaryota</taxon>
        <taxon>Metazoa</taxon>
        <taxon>Chordata</taxon>
        <taxon>Craniata</taxon>
        <taxon>Vertebrata</taxon>
        <taxon>Euteleostomi</taxon>
        <taxon>Amphibia</taxon>
        <taxon>Batrachia</taxon>
        <taxon>Caudata</taxon>
        <taxon>Salamandroidea</taxon>
        <taxon>Salamandridae</taxon>
        <taxon>Pleurodelinae</taxon>
        <taxon>Pleurodeles</taxon>
    </lineage>
</organism>
<protein>
    <recommendedName>
        <fullName evidence="3">Secreted protein</fullName>
    </recommendedName>
</protein>
<accession>A0AAV7UTJ5</accession>
<keyword evidence="2" id="KW-1185">Reference proteome</keyword>
<dbReference type="AlphaFoldDB" id="A0AAV7UTJ5"/>
<evidence type="ECO:0000313" key="2">
    <source>
        <dbReference type="Proteomes" id="UP001066276"/>
    </source>
</evidence>
<dbReference type="EMBL" id="JANPWB010000004">
    <property type="protein sequence ID" value="KAJ1191183.1"/>
    <property type="molecule type" value="Genomic_DNA"/>
</dbReference>
<evidence type="ECO:0000313" key="1">
    <source>
        <dbReference type="EMBL" id="KAJ1191183.1"/>
    </source>
</evidence>
<gene>
    <name evidence="1" type="ORF">NDU88_000499</name>
</gene>
<evidence type="ECO:0008006" key="3">
    <source>
        <dbReference type="Google" id="ProtNLM"/>
    </source>
</evidence>
<name>A0AAV7UTJ5_PLEWA</name>
<sequence length="132" mass="15049">MEHASRAPARDIVLISLILLFVARTLRVDFASRISLCNQNLLYLFRILFHGFDASTSKAVPVSVPNRLRLHLLLESSCFPFRVPFETTVKFLYAENAVVSELSERMCTIACNTFQTRATLTDLKEFFTSELD</sequence>
<dbReference type="Proteomes" id="UP001066276">
    <property type="component" value="Chromosome 2_2"/>
</dbReference>
<comment type="caution">
    <text evidence="1">The sequence shown here is derived from an EMBL/GenBank/DDBJ whole genome shotgun (WGS) entry which is preliminary data.</text>
</comment>